<keyword evidence="3" id="KW-1185">Reference proteome</keyword>
<evidence type="ECO:0000256" key="1">
    <source>
        <dbReference type="SAM" id="SignalP"/>
    </source>
</evidence>
<keyword evidence="1" id="KW-0732">Signal</keyword>
<name>A0A5N6ETB7_9EURO</name>
<feature type="chain" id="PRO_5025044385" description="Secreted protein" evidence="1">
    <location>
        <begin position="16"/>
        <end position="81"/>
    </location>
</feature>
<dbReference type="AlphaFoldDB" id="A0A5N6ETB7"/>
<protein>
    <recommendedName>
        <fullName evidence="4">Secreted protein</fullName>
    </recommendedName>
</protein>
<organism evidence="2 3">
    <name type="scientific">Aspergillus novoparasiticus</name>
    <dbReference type="NCBI Taxonomy" id="986946"/>
    <lineage>
        <taxon>Eukaryota</taxon>
        <taxon>Fungi</taxon>
        <taxon>Dikarya</taxon>
        <taxon>Ascomycota</taxon>
        <taxon>Pezizomycotina</taxon>
        <taxon>Eurotiomycetes</taxon>
        <taxon>Eurotiomycetidae</taxon>
        <taxon>Eurotiales</taxon>
        <taxon>Aspergillaceae</taxon>
        <taxon>Aspergillus</taxon>
        <taxon>Aspergillus subgen. Circumdati</taxon>
    </lineage>
</organism>
<dbReference type="Proteomes" id="UP000326799">
    <property type="component" value="Unassembled WGS sequence"/>
</dbReference>
<accession>A0A5N6ETB7</accession>
<evidence type="ECO:0000313" key="2">
    <source>
        <dbReference type="EMBL" id="KAB8220285.1"/>
    </source>
</evidence>
<sequence length="81" mass="9203">MVLFFFYLGGQLCLQLRPENFCRIVRCAPFLSVPPTPTPCVPCPLNAPSFESLTKIVWKFRVRYRGAGTCKSWTLSCCHTT</sequence>
<dbReference type="EMBL" id="ML733430">
    <property type="protein sequence ID" value="KAB8220285.1"/>
    <property type="molecule type" value="Genomic_DNA"/>
</dbReference>
<proteinExistence type="predicted"/>
<reference evidence="2 3" key="1">
    <citation type="submission" date="2019-04" db="EMBL/GenBank/DDBJ databases">
        <title>Fungal friends and foes A comparative genomics study of 23 Aspergillus species from section Flavi.</title>
        <authorList>
            <consortium name="DOE Joint Genome Institute"/>
            <person name="Kjaerbolling I."/>
            <person name="Vesth T.C."/>
            <person name="Frisvad J.C."/>
            <person name="Nybo J.L."/>
            <person name="Theobald S."/>
            <person name="Kildgaard S."/>
            <person name="Petersen T.I."/>
            <person name="Kuo A."/>
            <person name="Sato A."/>
            <person name="Lyhne E.K."/>
            <person name="Kogle M.E."/>
            <person name="Wiebenga A."/>
            <person name="Kun R.S."/>
            <person name="Lubbers R.J."/>
            <person name="Makela M.R."/>
            <person name="Barry K."/>
            <person name="Chovatia M."/>
            <person name="Clum A."/>
            <person name="Daum C."/>
            <person name="Haridas S."/>
            <person name="He G."/>
            <person name="LaButti K."/>
            <person name="Lipzen A."/>
            <person name="Mondo S."/>
            <person name="Pangilinan J."/>
            <person name="Riley R."/>
            <person name="Salamov A."/>
            <person name="Simmons B.A."/>
            <person name="Magnuson J.K."/>
            <person name="Henrissat B."/>
            <person name="Mortensen U.H."/>
            <person name="Larsen T.O."/>
            <person name="De vries R.P."/>
            <person name="Grigoriev I.V."/>
            <person name="Machida M."/>
            <person name="Baker S.E."/>
            <person name="Andersen M.R."/>
        </authorList>
    </citation>
    <scope>NUCLEOTIDE SEQUENCE [LARGE SCALE GENOMIC DNA]</scope>
    <source>
        <strain evidence="2 3">CBS 126849</strain>
    </source>
</reference>
<gene>
    <name evidence="2" type="ORF">BDV33DRAFT_98876</name>
</gene>
<feature type="signal peptide" evidence="1">
    <location>
        <begin position="1"/>
        <end position="15"/>
    </location>
</feature>
<evidence type="ECO:0000313" key="3">
    <source>
        <dbReference type="Proteomes" id="UP000326799"/>
    </source>
</evidence>
<evidence type="ECO:0008006" key="4">
    <source>
        <dbReference type="Google" id="ProtNLM"/>
    </source>
</evidence>